<dbReference type="RefSeq" id="WP_105868820.1">
    <property type="nucleotide sequence ID" value="NZ_PVLV01000147.1"/>
</dbReference>
<sequence>MYLLRVPTQDDGERALRIFDTLMSKAEDGTHNVLLSVTAVLGGNAVQEFQFKQQGSTFHADPEQALEFVHLLAIAVTGAHAGGMVMRSVSADGAEENVYGWAIRAGCGDPRPLNRAEVFNAYCTDAEGEPIAPEPGVGYKDAPVIHI</sequence>
<name>A0A2S9PX90_9ACTN</name>
<accession>A0A2S9PX90</accession>
<keyword evidence="2" id="KW-1185">Reference proteome</keyword>
<evidence type="ECO:0000313" key="1">
    <source>
        <dbReference type="EMBL" id="PRH79038.1"/>
    </source>
</evidence>
<organism evidence="1 2">
    <name type="scientific">Streptomyces solincola</name>
    <dbReference type="NCBI Taxonomy" id="2100817"/>
    <lineage>
        <taxon>Bacteria</taxon>
        <taxon>Bacillati</taxon>
        <taxon>Actinomycetota</taxon>
        <taxon>Actinomycetes</taxon>
        <taxon>Kitasatosporales</taxon>
        <taxon>Streptomycetaceae</taxon>
        <taxon>Streptomyces</taxon>
    </lineage>
</organism>
<proteinExistence type="predicted"/>
<dbReference type="Proteomes" id="UP000239322">
    <property type="component" value="Unassembled WGS sequence"/>
</dbReference>
<reference evidence="1 2" key="1">
    <citation type="submission" date="2018-03" db="EMBL/GenBank/DDBJ databases">
        <title>Novel Streptomyces sp. from soil.</title>
        <authorList>
            <person name="Tan G.Y.A."/>
            <person name="Lee Z.Y."/>
        </authorList>
    </citation>
    <scope>NUCLEOTIDE SEQUENCE [LARGE SCALE GENOMIC DNA]</scope>
    <source>
        <strain evidence="1 2">ST5x</strain>
    </source>
</reference>
<evidence type="ECO:0000313" key="2">
    <source>
        <dbReference type="Proteomes" id="UP000239322"/>
    </source>
</evidence>
<dbReference type="AlphaFoldDB" id="A0A2S9PX90"/>
<protein>
    <submittedName>
        <fullName evidence="1">Uncharacterized protein</fullName>
    </submittedName>
</protein>
<dbReference type="EMBL" id="PVLV01000147">
    <property type="protein sequence ID" value="PRH79038.1"/>
    <property type="molecule type" value="Genomic_DNA"/>
</dbReference>
<comment type="caution">
    <text evidence="1">The sequence shown here is derived from an EMBL/GenBank/DDBJ whole genome shotgun (WGS) entry which is preliminary data.</text>
</comment>
<dbReference type="OrthoDB" id="3428054at2"/>
<gene>
    <name evidence="1" type="ORF">C6N75_11760</name>
</gene>